<dbReference type="InterPro" id="IPR036775">
    <property type="entry name" value="DNA_pol_Y-fam_lit_finger_sf"/>
</dbReference>
<dbReference type="Pfam" id="PF00817">
    <property type="entry name" value="IMS"/>
    <property type="match status" value="1"/>
</dbReference>
<reference evidence="17" key="1">
    <citation type="journal article" date="2020" name="mSystems">
        <title>Genome- and Community-Level Interaction Insights into Carbon Utilization and Element Cycling Functions of Hydrothermarchaeota in Hydrothermal Sediment.</title>
        <authorList>
            <person name="Zhou Z."/>
            <person name="Liu Y."/>
            <person name="Xu W."/>
            <person name="Pan J."/>
            <person name="Luo Z.H."/>
            <person name="Li M."/>
        </authorList>
    </citation>
    <scope>NUCLEOTIDE SEQUENCE [LARGE SCALE GENOMIC DNA]</scope>
    <source>
        <strain evidence="17">HyVt-527</strain>
    </source>
</reference>
<dbReference type="Gene3D" id="3.30.1490.100">
    <property type="entry name" value="DNA polymerase, Y-family, little finger domain"/>
    <property type="match status" value="1"/>
</dbReference>
<comment type="subunit">
    <text evidence="15">Monomer.</text>
</comment>
<evidence type="ECO:0000256" key="4">
    <source>
        <dbReference type="ARBA" id="ARBA00022490"/>
    </source>
</evidence>
<dbReference type="InterPro" id="IPR050116">
    <property type="entry name" value="DNA_polymerase-Y"/>
</dbReference>
<keyword evidence="6 15" id="KW-0548">Nucleotidyltransferase</keyword>
<dbReference type="GO" id="GO:0042276">
    <property type="term" value="P:error-prone translesion synthesis"/>
    <property type="evidence" value="ECO:0007669"/>
    <property type="project" value="TreeGrafter"/>
</dbReference>
<name>A0A7V5PQ10_CALAY</name>
<evidence type="ECO:0000256" key="8">
    <source>
        <dbReference type="ARBA" id="ARBA00022723"/>
    </source>
</evidence>
<feature type="site" description="Substrate discrimination" evidence="15">
    <location>
        <position position="14"/>
    </location>
</feature>
<evidence type="ECO:0000256" key="13">
    <source>
        <dbReference type="ARBA" id="ARBA00023204"/>
    </source>
</evidence>
<comment type="function">
    <text evidence="15">Poorly processive, error-prone DNA polymerase involved in untargeted mutagenesis. Copies undamaged DNA at stalled replication forks, which arise in vivo from mismatched or misaligned primer ends. These misaligned primers can be extended by PolIV. Exhibits no 3'-5' exonuclease (proofreading) activity. May be involved in translesional synthesis, in conjunction with the beta clamp from PolIII.</text>
</comment>
<comment type="caution">
    <text evidence="17">The sequence shown here is derived from an EMBL/GenBank/DDBJ whole genome shotgun (WGS) entry which is preliminary data.</text>
</comment>
<comment type="cofactor">
    <cofactor evidence="15">
        <name>Mg(2+)</name>
        <dbReference type="ChEBI" id="CHEBI:18420"/>
    </cofactor>
    <text evidence="15">Binds 2 magnesium ions per subunit.</text>
</comment>
<feature type="binding site" evidence="15">
    <location>
        <position position="104"/>
    </location>
    <ligand>
        <name>Mg(2+)</name>
        <dbReference type="ChEBI" id="CHEBI:18420"/>
    </ligand>
</feature>
<evidence type="ECO:0000256" key="14">
    <source>
        <dbReference type="ARBA" id="ARBA00049244"/>
    </source>
</evidence>
<dbReference type="EMBL" id="DROD01000511">
    <property type="protein sequence ID" value="HHJ53118.1"/>
    <property type="molecule type" value="Genomic_DNA"/>
</dbReference>
<dbReference type="SUPFAM" id="SSF100879">
    <property type="entry name" value="Lesion bypass DNA polymerase (Y-family), little finger domain"/>
    <property type="match status" value="1"/>
</dbReference>
<dbReference type="AlphaFoldDB" id="A0A7V5PQ10"/>
<keyword evidence="13 15" id="KW-0234">DNA repair</keyword>
<evidence type="ECO:0000313" key="17">
    <source>
        <dbReference type="EMBL" id="HHJ53118.1"/>
    </source>
</evidence>
<dbReference type="GO" id="GO:0003887">
    <property type="term" value="F:DNA-directed DNA polymerase activity"/>
    <property type="evidence" value="ECO:0007669"/>
    <property type="project" value="UniProtKB-UniRule"/>
</dbReference>
<evidence type="ECO:0000256" key="9">
    <source>
        <dbReference type="ARBA" id="ARBA00022763"/>
    </source>
</evidence>
<evidence type="ECO:0000259" key="16">
    <source>
        <dbReference type="PROSITE" id="PS50173"/>
    </source>
</evidence>
<dbReference type="GO" id="GO:0006281">
    <property type="term" value="P:DNA repair"/>
    <property type="evidence" value="ECO:0007669"/>
    <property type="project" value="UniProtKB-UniRule"/>
</dbReference>
<evidence type="ECO:0000256" key="1">
    <source>
        <dbReference type="ARBA" id="ARBA00004496"/>
    </source>
</evidence>
<dbReference type="GO" id="GO:0006261">
    <property type="term" value="P:DNA-templated DNA replication"/>
    <property type="evidence" value="ECO:0007669"/>
    <property type="project" value="UniProtKB-UniRule"/>
</dbReference>
<keyword evidence="3 15" id="KW-0515">Mutator protein</keyword>
<protein>
    <recommendedName>
        <fullName evidence="15">DNA polymerase IV</fullName>
        <shortName evidence="15">Pol IV</shortName>
        <ecNumber evidence="15">2.7.7.7</ecNumber>
    </recommendedName>
</protein>
<sequence length="404" mass="45167">MQRVIMHIDADAFFASVEQGFNPLLRGRPVIVGGKEDQRGVVHTASYEARARGVRTGMPLVKAKSVCPQAVFLKGDYEHYRAISQIFQQVYLRYTPAVEFTSLDDAYLDLTGTLRLYDSPQAVAVAIKEEIRRRTGVSVSIGIGSGKVIARIASGLRKPDGLVMVPAGKEKEFLAPLPVDVLPGIGRMAKERLVDLRIFKVGELAVLPRIVVQQLFGKNGARVWDFANGRDFRPVVAKIVPKQLSRETSFEEDTGDEKIVLSTLQYLTERIAKKLREQKLICRAAAVKIGYSDFKRHARSRSLDSATNDAAQLFRAAKSIFEEIRLRRIRIQHVGVSVTGIEPVNVQRLLFNEVSRQEALNSAVDEIRARYGFTALLPADTLTLKTRYRMDAHGYILHNPALTR</sequence>
<evidence type="ECO:0000256" key="11">
    <source>
        <dbReference type="ARBA" id="ARBA00022932"/>
    </source>
</evidence>
<evidence type="ECO:0000256" key="5">
    <source>
        <dbReference type="ARBA" id="ARBA00022679"/>
    </source>
</evidence>
<dbReference type="PANTHER" id="PTHR11076">
    <property type="entry name" value="DNA REPAIR POLYMERASE UMUC / TRANSFERASE FAMILY MEMBER"/>
    <property type="match status" value="1"/>
</dbReference>
<dbReference type="FunFam" id="3.40.1170.60:FF:000001">
    <property type="entry name" value="DNA polymerase IV"/>
    <property type="match status" value="1"/>
</dbReference>
<gene>
    <name evidence="15" type="primary">dinB</name>
    <name evidence="17" type="ORF">ENJ89_07975</name>
</gene>
<keyword evidence="8 15" id="KW-0479">Metal-binding</keyword>
<keyword evidence="4 15" id="KW-0963">Cytoplasm</keyword>
<comment type="similarity">
    <text evidence="2 15">Belongs to the DNA polymerase type-Y family.</text>
</comment>
<dbReference type="GO" id="GO:0003684">
    <property type="term" value="F:damaged DNA binding"/>
    <property type="evidence" value="ECO:0007669"/>
    <property type="project" value="InterPro"/>
</dbReference>
<feature type="domain" description="UmuC" evidence="16">
    <location>
        <begin position="5"/>
        <end position="186"/>
    </location>
</feature>
<dbReference type="GO" id="GO:0005829">
    <property type="term" value="C:cytosol"/>
    <property type="evidence" value="ECO:0007669"/>
    <property type="project" value="TreeGrafter"/>
</dbReference>
<comment type="caution">
    <text evidence="15">Lacks conserved residue(s) required for the propagation of feature annotation.</text>
</comment>
<dbReference type="PANTHER" id="PTHR11076:SF33">
    <property type="entry name" value="DNA POLYMERASE KAPPA"/>
    <property type="match status" value="1"/>
</dbReference>
<keyword evidence="12 15" id="KW-0238">DNA-binding</keyword>
<dbReference type="NCBIfam" id="NF002677">
    <property type="entry name" value="PRK02406.1"/>
    <property type="match status" value="1"/>
</dbReference>
<keyword evidence="5 15" id="KW-0808">Transferase</keyword>
<keyword evidence="10 15" id="KW-0460">Magnesium</keyword>
<dbReference type="InterPro" id="IPR022880">
    <property type="entry name" value="DNApol_IV"/>
</dbReference>
<dbReference type="InterPro" id="IPR017961">
    <property type="entry name" value="DNA_pol_Y-fam_little_finger"/>
</dbReference>
<dbReference type="Gene3D" id="3.30.70.270">
    <property type="match status" value="1"/>
</dbReference>
<evidence type="ECO:0000256" key="15">
    <source>
        <dbReference type="HAMAP-Rule" id="MF_01113"/>
    </source>
</evidence>
<dbReference type="InterPro" id="IPR043502">
    <property type="entry name" value="DNA/RNA_pol_sf"/>
</dbReference>
<dbReference type="EC" id="2.7.7.7" evidence="15"/>
<proteinExistence type="inferred from homology"/>
<evidence type="ECO:0000256" key="6">
    <source>
        <dbReference type="ARBA" id="ARBA00022695"/>
    </source>
</evidence>
<organism evidence="17">
    <name type="scientific">Caldithrix abyssi</name>
    <dbReference type="NCBI Taxonomy" id="187145"/>
    <lineage>
        <taxon>Bacteria</taxon>
        <taxon>Pseudomonadati</taxon>
        <taxon>Calditrichota</taxon>
        <taxon>Calditrichia</taxon>
        <taxon>Calditrichales</taxon>
        <taxon>Calditrichaceae</taxon>
        <taxon>Caldithrix</taxon>
    </lineage>
</organism>
<dbReference type="InterPro" id="IPR043128">
    <property type="entry name" value="Rev_trsase/Diguanyl_cyclase"/>
</dbReference>
<keyword evidence="7 15" id="KW-0235">DNA replication</keyword>
<dbReference type="Gene3D" id="1.10.150.20">
    <property type="entry name" value="5' to 3' exonuclease, C-terminal subdomain"/>
    <property type="match status" value="1"/>
</dbReference>
<dbReference type="SUPFAM" id="SSF56672">
    <property type="entry name" value="DNA/RNA polymerases"/>
    <property type="match status" value="1"/>
</dbReference>
<evidence type="ECO:0000256" key="7">
    <source>
        <dbReference type="ARBA" id="ARBA00022705"/>
    </source>
</evidence>
<dbReference type="GO" id="GO:0000287">
    <property type="term" value="F:magnesium ion binding"/>
    <property type="evidence" value="ECO:0007669"/>
    <property type="project" value="UniProtKB-UniRule"/>
</dbReference>
<comment type="catalytic activity">
    <reaction evidence="14 15">
        <text>DNA(n) + a 2'-deoxyribonucleoside 5'-triphosphate = DNA(n+1) + diphosphate</text>
        <dbReference type="Rhea" id="RHEA:22508"/>
        <dbReference type="Rhea" id="RHEA-COMP:17339"/>
        <dbReference type="Rhea" id="RHEA-COMP:17340"/>
        <dbReference type="ChEBI" id="CHEBI:33019"/>
        <dbReference type="ChEBI" id="CHEBI:61560"/>
        <dbReference type="ChEBI" id="CHEBI:173112"/>
        <dbReference type="EC" id="2.7.7.7"/>
    </reaction>
</comment>
<evidence type="ECO:0000256" key="2">
    <source>
        <dbReference type="ARBA" id="ARBA00010945"/>
    </source>
</evidence>
<comment type="subcellular location">
    <subcellularLocation>
        <location evidence="1 15">Cytoplasm</location>
    </subcellularLocation>
</comment>
<keyword evidence="11 15" id="KW-0239">DNA-directed DNA polymerase</keyword>
<dbReference type="Pfam" id="PF11799">
    <property type="entry name" value="IMS_C"/>
    <property type="match status" value="1"/>
</dbReference>
<dbReference type="CDD" id="cd03586">
    <property type="entry name" value="PolY_Pol_IV_kappa"/>
    <property type="match status" value="1"/>
</dbReference>
<accession>A0A7V5PQ10</accession>
<evidence type="ECO:0000256" key="12">
    <source>
        <dbReference type="ARBA" id="ARBA00023125"/>
    </source>
</evidence>
<feature type="binding site" evidence="15">
    <location>
        <position position="9"/>
    </location>
    <ligand>
        <name>Mg(2+)</name>
        <dbReference type="ChEBI" id="CHEBI:18420"/>
    </ligand>
</feature>
<dbReference type="GO" id="GO:0009432">
    <property type="term" value="P:SOS response"/>
    <property type="evidence" value="ECO:0007669"/>
    <property type="project" value="TreeGrafter"/>
</dbReference>
<dbReference type="PROSITE" id="PS50173">
    <property type="entry name" value="UMUC"/>
    <property type="match status" value="1"/>
</dbReference>
<keyword evidence="9 15" id="KW-0227">DNA damage</keyword>
<dbReference type="HAMAP" id="MF_01113">
    <property type="entry name" value="DNApol_IV"/>
    <property type="match status" value="1"/>
</dbReference>
<evidence type="ECO:0000256" key="10">
    <source>
        <dbReference type="ARBA" id="ARBA00022842"/>
    </source>
</evidence>
<evidence type="ECO:0000256" key="3">
    <source>
        <dbReference type="ARBA" id="ARBA00022457"/>
    </source>
</evidence>
<dbReference type="Proteomes" id="UP000886124">
    <property type="component" value="Unassembled WGS sequence"/>
</dbReference>
<dbReference type="InterPro" id="IPR001126">
    <property type="entry name" value="UmuC"/>
</dbReference>
<dbReference type="Gene3D" id="3.40.1170.60">
    <property type="match status" value="1"/>
</dbReference>